<dbReference type="SUPFAM" id="SSF53448">
    <property type="entry name" value="Nucleotide-diphospho-sugar transferases"/>
    <property type="match status" value="1"/>
</dbReference>
<dbReference type="CDD" id="cd02511">
    <property type="entry name" value="Beta4Glucosyltransferase"/>
    <property type="match status" value="1"/>
</dbReference>
<dbReference type="InterPro" id="IPR001173">
    <property type="entry name" value="Glyco_trans_2-like"/>
</dbReference>
<dbReference type="GO" id="GO:0016740">
    <property type="term" value="F:transferase activity"/>
    <property type="evidence" value="ECO:0007669"/>
    <property type="project" value="UniProtKB-KW"/>
</dbReference>
<dbReference type="EMBL" id="LCNU01000036">
    <property type="protein sequence ID" value="KKU63028.1"/>
    <property type="molecule type" value="Genomic_DNA"/>
</dbReference>
<keyword evidence="1" id="KW-1133">Transmembrane helix</keyword>
<protein>
    <submittedName>
        <fullName evidence="3">Glycosyl transferase family 2</fullName>
    </submittedName>
</protein>
<reference evidence="3 4" key="1">
    <citation type="journal article" date="2015" name="Nature">
        <title>rRNA introns, odd ribosomes, and small enigmatic genomes across a large radiation of phyla.</title>
        <authorList>
            <person name="Brown C.T."/>
            <person name="Hug L.A."/>
            <person name="Thomas B.C."/>
            <person name="Sharon I."/>
            <person name="Castelle C.J."/>
            <person name="Singh A."/>
            <person name="Wilkins M.J."/>
            <person name="Williams K.H."/>
            <person name="Banfield J.F."/>
        </authorList>
    </citation>
    <scope>NUCLEOTIDE SEQUENCE [LARGE SCALE GENOMIC DNA]</scope>
</reference>
<comment type="caution">
    <text evidence="3">The sequence shown here is derived from an EMBL/GenBank/DDBJ whole genome shotgun (WGS) entry which is preliminary data.</text>
</comment>
<keyword evidence="3" id="KW-0808">Transferase</keyword>
<accession>A0A0G1UA67</accession>
<dbReference type="AlphaFoldDB" id="A0A0G1UA67"/>
<keyword evidence="1" id="KW-0472">Membrane</keyword>
<dbReference type="Gene3D" id="3.90.550.10">
    <property type="entry name" value="Spore Coat Polysaccharide Biosynthesis Protein SpsA, Chain A"/>
    <property type="match status" value="1"/>
</dbReference>
<feature type="transmembrane region" description="Helical" evidence="1">
    <location>
        <begin position="208"/>
        <end position="230"/>
    </location>
</feature>
<sequence length="237" mass="27808">MKDNISCIILTKDEKESLKRCLDSVVGLGEVIIVDDFSADRVDRLISRPQEKLVHRKFDNLTDQRMFGASQATKKWILFLDADECLTKNGLDELDRIIKQNKRFFYVIPRENIVLGKILRHGNWYPDYQLRLMKRDQVNFHPQNEEIGRLEIPLKHYSHQDTGEWGKKYWRATSILAKTRTEVDHSPLLKSLNDVKYRLVKGKGYKDGFVGVITIFYLPVFELTILLKLISKKLWTV</sequence>
<evidence type="ECO:0000313" key="4">
    <source>
        <dbReference type="Proteomes" id="UP000034502"/>
    </source>
</evidence>
<dbReference type="Proteomes" id="UP000034502">
    <property type="component" value="Unassembled WGS sequence"/>
</dbReference>
<name>A0A0G1UA67_9BACT</name>
<evidence type="ECO:0000313" key="3">
    <source>
        <dbReference type="EMBL" id="KKU63028.1"/>
    </source>
</evidence>
<dbReference type="Pfam" id="PF00535">
    <property type="entry name" value="Glycos_transf_2"/>
    <property type="match status" value="1"/>
</dbReference>
<evidence type="ECO:0000259" key="2">
    <source>
        <dbReference type="Pfam" id="PF00535"/>
    </source>
</evidence>
<dbReference type="InterPro" id="IPR029044">
    <property type="entry name" value="Nucleotide-diphossugar_trans"/>
</dbReference>
<evidence type="ECO:0000256" key="1">
    <source>
        <dbReference type="SAM" id="Phobius"/>
    </source>
</evidence>
<dbReference type="PANTHER" id="PTHR43630">
    <property type="entry name" value="POLY-BETA-1,6-N-ACETYL-D-GLUCOSAMINE SYNTHASE"/>
    <property type="match status" value="1"/>
</dbReference>
<dbReference type="STRING" id="1618364.UX86_C0036G0004"/>
<keyword evidence="1" id="KW-0812">Transmembrane</keyword>
<gene>
    <name evidence="3" type="ORF">UX86_C0036G0004</name>
</gene>
<dbReference type="PANTHER" id="PTHR43630:SF2">
    <property type="entry name" value="GLYCOSYLTRANSFERASE"/>
    <property type="match status" value="1"/>
</dbReference>
<proteinExistence type="predicted"/>
<feature type="domain" description="Glycosyltransferase 2-like" evidence="2">
    <location>
        <begin position="6"/>
        <end position="138"/>
    </location>
</feature>
<organism evidence="3 4">
    <name type="scientific">Candidatus Amesbacteria bacterium GW2011_GWC1_47_15</name>
    <dbReference type="NCBI Taxonomy" id="1618364"/>
    <lineage>
        <taxon>Bacteria</taxon>
        <taxon>Candidatus Amesiibacteriota</taxon>
    </lineage>
</organism>